<dbReference type="Pfam" id="PF12680">
    <property type="entry name" value="SnoaL_2"/>
    <property type="match status" value="1"/>
</dbReference>
<dbReference type="Proteomes" id="UP001596220">
    <property type="component" value="Unassembled WGS sequence"/>
</dbReference>
<evidence type="ECO:0000313" key="3">
    <source>
        <dbReference type="Proteomes" id="UP001596220"/>
    </source>
</evidence>
<evidence type="ECO:0000259" key="1">
    <source>
        <dbReference type="Pfam" id="PF12680"/>
    </source>
</evidence>
<proteinExistence type="predicted"/>
<dbReference type="SUPFAM" id="SSF54427">
    <property type="entry name" value="NTF2-like"/>
    <property type="match status" value="1"/>
</dbReference>
<reference evidence="3" key="1">
    <citation type="journal article" date="2019" name="Int. J. Syst. Evol. Microbiol.">
        <title>The Global Catalogue of Microorganisms (GCM) 10K type strain sequencing project: providing services to taxonomists for standard genome sequencing and annotation.</title>
        <authorList>
            <consortium name="The Broad Institute Genomics Platform"/>
            <consortium name="The Broad Institute Genome Sequencing Center for Infectious Disease"/>
            <person name="Wu L."/>
            <person name="Ma J."/>
        </authorList>
    </citation>
    <scope>NUCLEOTIDE SEQUENCE [LARGE SCALE GENOMIC DNA]</scope>
    <source>
        <strain evidence="3">CGMCC 4.7246</strain>
    </source>
</reference>
<feature type="domain" description="SnoaL-like" evidence="1">
    <location>
        <begin position="15"/>
        <end position="113"/>
    </location>
</feature>
<evidence type="ECO:0000313" key="2">
    <source>
        <dbReference type="EMBL" id="MFC6093058.1"/>
    </source>
</evidence>
<dbReference type="RefSeq" id="WP_380639872.1">
    <property type="nucleotide sequence ID" value="NZ_JBHSQO010000037.1"/>
</dbReference>
<dbReference type="InterPro" id="IPR032710">
    <property type="entry name" value="NTF2-like_dom_sf"/>
</dbReference>
<comment type="caution">
    <text evidence="2">The sequence shown here is derived from an EMBL/GenBank/DDBJ whole genome shotgun (WGS) entry which is preliminary data.</text>
</comment>
<dbReference type="InterPro" id="IPR037401">
    <property type="entry name" value="SnoaL-like"/>
</dbReference>
<dbReference type="Gene3D" id="3.10.450.50">
    <property type="match status" value="1"/>
</dbReference>
<accession>A0ABW1PBS3</accession>
<keyword evidence="3" id="KW-1185">Reference proteome</keyword>
<dbReference type="EMBL" id="JBHSQO010000037">
    <property type="protein sequence ID" value="MFC6093058.1"/>
    <property type="molecule type" value="Genomic_DNA"/>
</dbReference>
<name>A0ABW1PBS3_9PSEU</name>
<sequence length="126" mass="14215">MTTALTTPATTTALVHEFYRRIDAGDVPALVALFTEDAVYHRPGYPPLVGRHQVAHFYTHERVIEESTHRVESVVREGDRVAVRGTFEGVLRDGTPAGWRYAEFFTLAADDDRFSERETFFSTPLA</sequence>
<protein>
    <submittedName>
        <fullName evidence="2">Nuclear transport factor 2 family protein</fullName>
    </submittedName>
</protein>
<gene>
    <name evidence="2" type="ORF">ACFP3R_27630</name>
</gene>
<organism evidence="2 3">
    <name type="scientific">Saccharothrix lopnurensis</name>
    <dbReference type="NCBI Taxonomy" id="1670621"/>
    <lineage>
        <taxon>Bacteria</taxon>
        <taxon>Bacillati</taxon>
        <taxon>Actinomycetota</taxon>
        <taxon>Actinomycetes</taxon>
        <taxon>Pseudonocardiales</taxon>
        <taxon>Pseudonocardiaceae</taxon>
        <taxon>Saccharothrix</taxon>
    </lineage>
</organism>